<dbReference type="GO" id="GO:0016161">
    <property type="term" value="F:beta-amylase activity"/>
    <property type="evidence" value="ECO:0007669"/>
    <property type="project" value="UniProtKB-EC"/>
</dbReference>
<accession>A0A7S0VKC0</accession>
<feature type="binding site" evidence="9">
    <location>
        <position position="558"/>
    </location>
    <ligand>
        <name>substrate</name>
    </ligand>
</feature>
<dbReference type="PROSITE" id="PS00679">
    <property type="entry name" value="BETA_AMYLASE_2"/>
    <property type="match status" value="1"/>
</dbReference>
<feature type="binding site" evidence="9">
    <location>
        <position position="170"/>
    </location>
    <ligand>
        <name>substrate</name>
    </ligand>
</feature>
<feature type="active site" description="Proton acceptor" evidence="8">
    <location>
        <position position="523"/>
    </location>
</feature>
<feature type="active site" description="Proton donor" evidence="8">
    <location>
        <position position="302"/>
    </location>
</feature>
<dbReference type="EC" id="3.2.1.2" evidence="3 10"/>
<dbReference type="PRINTS" id="PR00750">
    <property type="entry name" value="BETAAMYLASE"/>
</dbReference>
<evidence type="ECO:0000256" key="5">
    <source>
        <dbReference type="ARBA" id="ARBA00023277"/>
    </source>
</evidence>
<keyword evidence="4 10" id="KW-0378">Hydrolase</keyword>
<proteinExistence type="inferred from homology"/>
<dbReference type="InterPro" id="IPR018238">
    <property type="entry name" value="Glyco_hydro_14_CS"/>
</dbReference>
<keyword evidence="7 10" id="KW-0624">Polysaccharide degradation</keyword>
<comment type="catalytic activity">
    <reaction evidence="1 10">
        <text>Hydrolysis of (1-&gt;4)-alpha-D-glucosidic linkages in polysaccharides so as to remove successive maltose units from the non-reducing ends of the chains.</text>
        <dbReference type="EC" id="3.2.1.2"/>
    </reaction>
</comment>
<evidence type="ECO:0000256" key="3">
    <source>
        <dbReference type="ARBA" id="ARBA00012594"/>
    </source>
</evidence>
<evidence type="ECO:0000256" key="8">
    <source>
        <dbReference type="PIRSR" id="PIRSR601554-1"/>
    </source>
</evidence>
<dbReference type="InterPro" id="IPR001554">
    <property type="entry name" value="Glyco_hydro_14"/>
</dbReference>
<dbReference type="PANTHER" id="PTHR31352">
    <property type="entry name" value="BETA-AMYLASE 1, CHLOROPLASTIC"/>
    <property type="match status" value="1"/>
</dbReference>
<feature type="binding site" evidence="9">
    <location>
        <position position="443"/>
    </location>
    <ligand>
        <name>substrate</name>
    </ligand>
</feature>
<dbReference type="SUPFAM" id="SSF51445">
    <property type="entry name" value="(Trans)glycosidases"/>
    <property type="match status" value="1"/>
</dbReference>
<keyword evidence="5 10" id="KW-0119">Carbohydrate metabolism</keyword>
<evidence type="ECO:0000256" key="4">
    <source>
        <dbReference type="ARBA" id="ARBA00022801"/>
    </source>
</evidence>
<evidence type="ECO:0000256" key="2">
    <source>
        <dbReference type="ARBA" id="ARBA00005652"/>
    </source>
</evidence>
<evidence type="ECO:0000256" key="1">
    <source>
        <dbReference type="ARBA" id="ARBA00000546"/>
    </source>
</evidence>
<evidence type="ECO:0000256" key="7">
    <source>
        <dbReference type="ARBA" id="ARBA00023326"/>
    </source>
</evidence>
<dbReference type="AlphaFoldDB" id="A0A7S0VKC0"/>
<feature type="binding site" evidence="9">
    <location>
        <position position="210"/>
    </location>
    <ligand>
        <name>substrate</name>
    </ligand>
</feature>
<evidence type="ECO:0000256" key="10">
    <source>
        <dbReference type="RuleBase" id="RU000509"/>
    </source>
</evidence>
<protein>
    <recommendedName>
        <fullName evidence="3 10">Beta-amylase</fullName>
        <ecNumber evidence="3 10">3.2.1.2</ecNumber>
    </recommendedName>
</protein>
<dbReference type="Pfam" id="PF01373">
    <property type="entry name" value="Glyco_hydro_14"/>
    <property type="match status" value="1"/>
</dbReference>
<dbReference type="InterPro" id="IPR017853">
    <property type="entry name" value="GH"/>
</dbReference>
<feature type="binding site" evidence="9">
    <location>
        <position position="438"/>
    </location>
    <ligand>
        <name>substrate</name>
    </ligand>
</feature>
<dbReference type="Gene3D" id="3.20.20.80">
    <property type="entry name" value="Glycosidases"/>
    <property type="match status" value="1"/>
</dbReference>
<feature type="binding site" evidence="9">
    <location>
        <position position="485"/>
    </location>
    <ligand>
        <name>substrate</name>
    </ligand>
</feature>
<evidence type="ECO:0000256" key="6">
    <source>
        <dbReference type="ARBA" id="ARBA00023295"/>
    </source>
</evidence>
<feature type="binding site" evidence="9">
    <location>
        <position position="218"/>
    </location>
    <ligand>
        <name>substrate</name>
    </ligand>
</feature>
<organism evidence="11">
    <name type="scientific">Polytomella parva</name>
    <dbReference type="NCBI Taxonomy" id="51329"/>
    <lineage>
        <taxon>Eukaryota</taxon>
        <taxon>Viridiplantae</taxon>
        <taxon>Chlorophyta</taxon>
        <taxon>core chlorophytes</taxon>
        <taxon>Chlorophyceae</taxon>
        <taxon>CS clade</taxon>
        <taxon>Chlamydomonadales</taxon>
        <taxon>Chlamydomonadaceae</taxon>
        <taxon>Polytomella</taxon>
    </lineage>
</organism>
<sequence length="580" mass="65413">MSCKSLFFSHTSTKFRNSNRKLFINPCCPKKMLCVERKFASASTAAETLSTSNKNLEDLKLSSSESVLGRHIPSSQDVEDDLEIHKLLRENRQRIVIPQIDEECFDSFNSQPEVVANNGTGCPVYVMLPLDTVWVVERDGVRISVLKRERSLDIALHTLKQAGVEGVMVDVWWGVVERAGPKQYDLSAYKRLFYKIAAAGLKVQAVMSFHAAGGNVGDTCKIPLPKWILDIGESNPDIYYTDKQGYRNKECLSLGCDNITLFWGRTPIQMYGDLVNAFTDKFQHIFGTVITEITIGMGPAGELRYPSYPEGDGRWRFPGVGEFQCYDKYMLEDLKQAANAAGHPEWGLGGPHDAGHYNSSSWETGFFTSQGGSWSSAYGHFFLSWYSGMLLRHADQVLTAVDSVLHKCDRPKIFSAQHRLSQCHSIFEFQPACKLGVKLAGVHWWFKSRAHAAELSAGYYNTRDRNGYLPFMAMLKRHDATLSFTCVEMRDCEHPPEGRCSPQALLQQVIESAEMYGVPLAGENALQRYDDYAFDRIAESAFAKSARAGRLIQVTFLRMGDLMFDNWDAFSRFLKRMKGR</sequence>
<feature type="binding site" evidence="9">
    <location>
        <begin position="524"/>
        <end position="525"/>
    </location>
    <ligand>
        <name>substrate</name>
    </ligand>
</feature>
<evidence type="ECO:0000313" key="11">
    <source>
        <dbReference type="EMBL" id="CAD8784342.1"/>
    </source>
</evidence>
<gene>
    <name evidence="11" type="ORF">PPAR00522_LOCUS17155</name>
</gene>
<name>A0A7S0VKC0_9CHLO</name>
<evidence type="ECO:0000256" key="9">
    <source>
        <dbReference type="PIRSR" id="PIRSR601554-2"/>
    </source>
</evidence>
<reference evidence="11" key="1">
    <citation type="submission" date="2021-01" db="EMBL/GenBank/DDBJ databases">
        <authorList>
            <person name="Corre E."/>
            <person name="Pelletier E."/>
            <person name="Niang G."/>
            <person name="Scheremetjew M."/>
            <person name="Finn R."/>
            <person name="Kale V."/>
            <person name="Holt S."/>
            <person name="Cochrane G."/>
            <person name="Meng A."/>
            <person name="Brown T."/>
            <person name="Cohen L."/>
        </authorList>
    </citation>
    <scope>NUCLEOTIDE SEQUENCE</scope>
    <source>
        <strain evidence="11">SAG 63-3</strain>
    </source>
</reference>
<dbReference type="EMBL" id="HBFM01026519">
    <property type="protein sequence ID" value="CAD8784342.1"/>
    <property type="molecule type" value="Transcribed_RNA"/>
</dbReference>
<dbReference type="PANTHER" id="PTHR31352:SF40">
    <property type="entry name" value="BETA-AMYLASE 6"/>
    <property type="match status" value="1"/>
</dbReference>
<comment type="similarity">
    <text evidence="2 10">Belongs to the glycosyl hydrolase 14 family.</text>
</comment>
<keyword evidence="6 10" id="KW-0326">Glycosidase</keyword>
<dbReference type="GO" id="GO:0000272">
    <property type="term" value="P:polysaccharide catabolic process"/>
    <property type="evidence" value="ECO:0007669"/>
    <property type="project" value="UniProtKB-KW"/>
</dbReference>